<organism evidence="3">
    <name type="scientific">Cacopsylla melanoneura</name>
    <dbReference type="NCBI Taxonomy" id="428564"/>
    <lineage>
        <taxon>Eukaryota</taxon>
        <taxon>Metazoa</taxon>
        <taxon>Ecdysozoa</taxon>
        <taxon>Arthropoda</taxon>
        <taxon>Hexapoda</taxon>
        <taxon>Insecta</taxon>
        <taxon>Pterygota</taxon>
        <taxon>Neoptera</taxon>
        <taxon>Paraneoptera</taxon>
        <taxon>Hemiptera</taxon>
        <taxon>Sternorrhyncha</taxon>
        <taxon>Psylloidea</taxon>
        <taxon>Psyllidae</taxon>
        <taxon>Psyllinae</taxon>
        <taxon>Cacopsylla</taxon>
    </lineage>
</organism>
<keyword evidence="2" id="KW-0812">Transmembrane</keyword>
<proteinExistence type="predicted"/>
<dbReference type="PRINTS" id="PR01217">
    <property type="entry name" value="PRICHEXTENSN"/>
</dbReference>
<evidence type="ECO:0000313" key="3">
    <source>
        <dbReference type="EMBL" id="CAG6755500.1"/>
    </source>
</evidence>
<evidence type="ECO:0000256" key="1">
    <source>
        <dbReference type="SAM" id="MobiDB-lite"/>
    </source>
</evidence>
<dbReference type="AlphaFoldDB" id="A0A8D8ZYL7"/>
<name>A0A8D8ZYL7_9HEMI</name>
<feature type="transmembrane region" description="Helical" evidence="2">
    <location>
        <begin position="9"/>
        <end position="26"/>
    </location>
</feature>
<keyword evidence="2" id="KW-1133">Transmembrane helix</keyword>
<feature type="compositionally biased region" description="Pro residues" evidence="1">
    <location>
        <begin position="89"/>
        <end position="133"/>
    </location>
</feature>
<accession>A0A8D8ZYL7</accession>
<evidence type="ECO:0000256" key="2">
    <source>
        <dbReference type="SAM" id="Phobius"/>
    </source>
</evidence>
<keyword evidence="2" id="KW-0472">Membrane</keyword>
<dbReference type="EMBL" id="HBUF01542253">
    <property type="protein sequence ID" value="CAG6755500.1"/>
    <property type="molecule type" value="Transcribed_RNA"/>
</dbReference>
<feature type="compositionally biased region" description="Low complexity" evidence="1">
    <location>
        <begin position="134"/>
        <end position="147"/>
    </location>
</feature>
<protein>
    <submittedName>
        <fullName evidence="3">Uncharacterized protein</fullName>
    </submittedName>
</protein>
<dbReference type="EMBL" id="HBUF01542254">
    <property type="protein sequence ID" value="CAG6755502.1"/>
    <property type="molecule type" value="Transcribed_RNA"/>
</dbReference>
<feature type="region of interest" description="Disordered" evidence="1">
    <location>
        <begin position="89"/>
        <end position="147"/>
    </location>
</feature>
<sequence length="206" mass="22062">MMWPDKPEWYILYGAAVIGLMARINWTECQIISGGSPYGVYPPTSFSTTGGGGALLPFPLFPTPCEVGYITCEGPAGYIITNINIPGPPAIPATTPRPAPPPQTTPRPTSPVTTPRPTPPAVTTPRPTVPAPTTPRTTPRPAQPQSIQQQIIYMYPPRCNMWCRLIYKPQPVYHQPPCILFNWLGMGGAGGMFGGGYATGYGAGYG</sequence>
<reference evidence="3" key="1">
    <citation type="submission" date="2021-05" db="EMBL/GenBank/DDBJ databases">
        <authorList>
            <person name="Alioto T."/>
            <person name="Alioto T."/>
            <person name="Gomez Garrido J."/>
        </authorList>
    </citation>
    <scope>NUCLEOTIDE SEQUENCE</scope>
</reference>